<sequence length="161" mass="17471">MIPRLPRHGAVEVVVDAPPEAVWAVLADVTRIGEWSHECSRAEWLGGATAAAPGVRFRGANEAGRIRWARVCTLRVVDAPRELAWRTHGPRLLGDSTDWTVRLEPAGAATRIRQEFTVVSLPAPVDHLIATVLPAHRDRLPALRGDLERLGEVAATVASSC</sequence>
<dbReference type="InterPro" id="IPR019587">
    <property type="entry name" value="Polyketide_cyclase/dehydratase"/>
</dbReference>
<evidence type="ECO:0000313" key="1">
    <source>
        <dbReference type="EMBL" id="MEJ2889282.1"/>
    </source>
</evidence>
<protein>
    <submittedName>
        <fullName evidence="1">SRPBCC family protein</fullName>
    </submittedName>
</protein>
<keyword evidence="2" id="KW-1185">Reference proteome</keyword>
<name>A0ABU8NBK9_9PSEU</name>
<dbReference type="RefSeq" id="WP_337716686.1">
    <property type="nucleotide sequence ID" value="NZ_JBBEGL010000006.1"/>
</dbReference>
<reference evidence="1 2" key="1">
    <citation type="submission" date="2024-03" db="EMBL/GenBank/DDBJ databases">
        <title>Actinomycetospora sp. OC33-EN06, a novel actinomycete isolated from wild orchid (Aerides multiflora).</title>
        <authorList>
            <person name="Suriyachadkun C."/>
        </authorList>
    </citation>
    <scope>NUCLEOTIDE SEQUENCE [LARGE SCALE GENOMIC DNA]</scope>
    <source>
        <strain evidence="1 2">OC33-EN06</strain>
    </source>
</reference>
<dbReference type="SUPFAM" id="SSF55961">
    <property type="entry name" value="Bet v1-like"/>
    <property type="match status" value="1"/>
</dbReference>
<dbReference type="Pfam" id="PF10604">
    <property type="entry name" value="Polyketide_cyc2"/>
    <property type="match status" value="1"/>
</dbReference>
<accession>A0ABU8NBK9</accession>
<dbReference type="CDD" id="cd07812">
    <property type="entry name" value="SRPBCC"/>
    <property type="match status" value="1"/>
</dbReference>
<proteinExistence type="predicted"/>
<dbReference type="InterPro" id="IPR023393">
    <property type="entry name" value="START-like_dom_sf"/>
</dbReference>
<gene>
    <name evidence="1" type="ORF">WCD41_22675</name>
</gene>
<evidence type="ECO:0000313" key="2">
    <source>
        <dbReference type="Proteomes" id="UP001370100"/>
    </source>
</evidence>
<dbReference type="EMBL" id="JBBEGL010000006">
    <property type="protein sequence ID" value="MEJ2889282.1"/>
    <property type="molecule type" value="Genomic_DNA"/>
</dbReference>
<dbReference type="Proteomes" id="UP001370100">
    <property type="component" value="Unassembled WGS sequence"/>
</dbReference>
<comment type="caution">
    <text evidence="1">The sequence shown here is derived from an EMBL/GenBank/DDBJ whole genome shotgun (WGS) entry which is preliminary data.</text>
</comment>
<dbReference type="Gene3D" id="3.30.530.20">
    <property type="match status" value="1"/>
</dbReference>
<organism evidence="1 2">
    <name type="scientific">Actinomycetospora aeridis</name>
    <dbReference type="NCBI Taxonomy" id="3129231"/>
    <lineage>
        <taxon>Bacteria</taxon>
        <taxon>Bacillati</taxon>
        <taxon>Actinomycetota</taxon>
        <taxon>Actinomycetes</taxon>
        <taxon>Pseudonocardiales</taxon>
        <taxon>Pseudonocardiaceae</taxon>
        <taxon>Actinomycetospora</taxon>
    </lineage>
</organism>